<protein>
    <submittedName>
        <fullName evidence="2">Uncharacterized protein</fullName>
    </submittedName>
</protein>
<dbReference type="Proteomes" id="UP001187192">
    <property type="component" value="Unassembled WGS sequence"/>
</dbReference>
<reference evidence="2" key="1">
    <citation type="submission" date="2023-07" db="EMBL/GenBank/DDBJ databases">
        <title>draft genome sequence of fig (Ficus carica).</title>
        <authorList>
            <person name="Takahashi T."/>
            <person name="Nishimura K."/>
        </authorList>
    </citation>
    <scope>NUCLEOTIDE SEQUENCE</scope>
</reference>
<evidence type="ECO:0000313" key="2">
    <source>
        <dbReference type="EMBL" id="GMN55462.1"/>
    </source>
</evidence>
<organism evidence="2 3">
    <name type="scientific">Ficus carica</name>
    <name type="common">Common fig</name>
    <dbReference type="NCBI Taxonomy" id="3494"/>
    <lineage>
        <taxon>Eukaryota</taxon>
        <taxon>Viridiplantae</taxon>
        <taxon>Streptophyta</taxon>
        <taxon>Embryophyta</taxon>
        <taxon>Tracheophyta</taxon>
        <taxon>Spermatophyta</taxon>
        <taxon>Magnoliopsida</taxon>
        <taxon>eudicotyledons</taxon>
        <taxon>Gunneridae</taxon>
        <taxon>Pentapetalae</taxon>
        <taxon>rosids</taxon>
        <taxon>fabids</taxon>
        <taxon>Rosales</taxon>
        <taxon>Moraceae</taxon>
        <taxon>Ficeae</taxon>
        <taxon>Ficus</taxon>
    </lineage>
</organism>
<gene>
    <name evidence="2" type="ORF">TIFTF001_024586</name>
</gene>
<sequence>MDAYVLTAVGRLLKWQAWGKKIWQPFIATHKSFFIWQAMHAKISMEDRSLRNWQQHFYLLLSSVFMVRKQVTYFSNVIILALSGIVFLLVLISDFMLFSQLFGHMEISELYDFEDRSTDIMTTLSNVWTSVIDANNMKAPSITPVIWSFTLIDRLKVDTDGTANGSLGLAGCWGIFRQVEVSYKVASLLLLAVLLPTKRYWWLL</sequence>
<keyword evidence="1" id="KW-0472">Membrane</keyword>
<name>A0AA88AQ37_FICCA</name>
<evidence type="ECO:0000256" key="1">
    <source>
        <dbReference type="SAM" id="Phobius"/>
    </source>
</evidence>
<evidence type="ECO:0000313" key="3">
    <source>
        <dbReference type="Proteomes" id="UP001187192"/>
    </source>
</evidence>
<keyword evidence="1" id="KW-0812">Transmembrane</keyword>
<dbReference type="AlphaFoldDB" id="A0AA88AQ37"/>
<proteinExistence type="predicted"/>
<comment type="caution">
    <text evidence="2">The sequence shown here is derived from an EMBL/GenBank/DDBJ whole genome shotgun (WGS) entry which is preliminary data.</text>
</comment>
<dbReference type="EMBL" id="BTGU01000057">
    <property type="protein sequence ID" value="GMN55462.1"/>
    <property type="molecule type" value="Genomic_DNA"/>
</dbReference>
<keyword evidence="1" id="KW-1133">Transmembrane helix</keyword>
<accession>A0AA88AQ37</accession>
<feature type="transmembrane region" description="Helical" evidence="1">
    <location>
        <begin position="73"/>
        <end position="98"/>
    </location>
</feature>
<keyword evidence="3" id="KW-1185">Reference proteome</keyword>